<dbReference type="AlphaFoldDB" id="R0JLP0"/>
<evidence type="ECO:0000313" key="2">
    <source>
        <dbReference type="Proteomes" id="UP000016935"/>
    </source>
</evidence>
<reference evidence="1 2" key="2">
    <citation type="journal article" date="2013" name="PLoS Genet.">
        <title>Comparative genome structure, secondary metabolite, and effector coding capacity across Cochliobolus pathogens.</title>
        <authorList>
            <person name="Condon B.J."/>
            <person name="Leng Y."/>
            <person name="Wu D."/>
            <person name="Bushley K.E."/>
            <person name="Ohm R.A."/>
            <person name="Otillar R."/>
            <person name="Martin J."/>
            <person name="Schackwitz W."/>
            <person name="Grimwood J."/>
            <person name="MohdZainudin N."/>
            <person name="Xue C."/>
            <person name="Wang R."/>
            <person name="Manning V.A."/>
            <person name="Dhillon B."/>
            <person name="Tu Z.J."/>
            <person name="Steffenson B.J."/>
            <person name="Salamov A."/>
            <person name="Sun H."/>
            <person name="Lowry S."/>
            <person name="LaButti K."/>
            <person name="Han J."/>
            <person name="Copeland A."/>
            <person name="Lindquist E."/>
            <person name="Barry K."/>
            <person name="Schmutz J."/>
            <person name="Baker S.E."/>
            <person name="Ciuffetti L.M."/>
            <person name="Grigoriev I.V."/>
            <person name="Zhong S."/>
            <person name="Turgeon B.G."/>
        </authorList>
    </citation>
    <scope>NUCLEOTIDE SEQUENCE [LARGE SCALE GENOMIC DNA]</scope>
    <source>
        <strain evidence="2">28A</strain>
    </source>
</reference>
<dbReference type="EMBL" id="KB908855">
    <property type="protein sequence ID" value="EOA82133.1"/>
    <property type="molecule type" value="Genomic_DNA"/>
</dbReference>
<evidence type="ECO:0000313" key="1">
    <source>
        <dbReference type="EMBL" id="EOA82133.1"/>
    </source>
</evidence>
<reference evidence="1 2" key="1">
    <citation type="journal article" date="2012" name="PLoS Pathog.">
        <title>Diverse lifestyles and strategies of plant pathogenesis encoded in the genomes of eighteen Dothideomycetes fungi.</title>
        <authorList>
            <person name="Ohm R.A."/>
            <person name="Feau N."/>
            <person name="Henrissat B."/>
            <person name="Schoch C.L."/>
            <person name="Horwitz B.A."/>
            <person name="Barry K.W."/>
            <person name="Condon B.J."/>
            <person name="Copeland A.C."/>
            <person name="Dhillon B."/>
            <person name="Glaser F."/>
            <person name="Hesse C.N."/>
            <person name="Kosti I."/>
            <person name="LaButti K."/>
            <person name="Lindquist E.A."/>
            <person name="Lucas S."/>
            <person name="Salamov A.A."/>
            <person name="Bradshaw R.E."/>
            <person name="Ciuffetti L."/>
            <person name="Hamelin R.C."/>
            <person name="Kema G.H.J."/>
            <person name="Lawrence C."/>
            <person name="Scott J.A."/>
            <person name="Spatafora J.W."/>
            <person name="Turgeon B.G."/>
            <person name="de Wit P.J.G.M."/>
            <person name="Zhong S."/>
            <person name="Goodwin S.B."/>
            <person name="Grigoriev I.V."/>
        </authorList>
    </citation>
    <scope>NUCLEOTIDE SEQUENCE [LARGE SCALE GENOMIC DNA]</scope>
    <source>
        <strain evidence="2">28A</strain>
    </source>
</reference>
<accession>R0JLP0</accession>
<dbReference type="RefSeq" id="XP_008030056.1">
    <property type="nucleotide sequence ID" value="XM_008031865.1"/>
</dbReference>
<dbReference type="HOGENOM" id="CLU_736008_0_0_1"/>
<organism evidence="1 2">
    <name type="scientific">Exserohilum turcicum (strain 28A)</name>
    <name type="common">Northern leaf blight fungus</name>
    <name type="synonym">Setosphaeria turcica</name>
    <dbReference type="NCBI Taxonomy" id="671987"/>
    <lineage>
        <taxon>Eukaryota</taxon>
        <taxon>Fungi</taxon>
        <taxon>Dikarya</taxon>
        <taxon>Ascomycota</taxon>
        <taxon>Pezizomycotina</taxon>
        <taxon>Dothideomycetes</taxon>
        <taxon>Pleosporomycetidae</taxon>
        <taxon>Pleosporales</taxon>
        <taxon>Pleosporineae</taxon>
        <taxon>Pleosporaceae</taxon>
        <taxon>Exserohilum</taxon>
    </lineage>
</organism>
<sequence>MSSISDHAQEHAEQQLVQTILERKHALSRLKPETPHSEVLSCHHDWADKLHAAILNYMRDANTALIARILKLPRELRDAIYMYLWDFEPDNDPNAALLEHWGAFDDAWFYKSEDVSNSPWLDSPKTIERPPYFVDKAFMGPVAAREILECFRDVVGRDQRPDDSGNLPDDQCTINDLSILDFVTKDVFGVGMTMEELTRNLNISIQFNADYMFEPESLEEMQNSMASTRGSNIGKRSEFYAKLNGYATAFIGIPATNRIITADEITSDLYVGPRLVTLEIFDESDCSDSALPDISSLVVRMYKGLRANGFEVNIRCLCDFIQLNVQFEDDVWGWTDADWENKLPGKGWFADYLEDSVIETRTRVWLQLREYLFGNN</sequence>
<dbReference type="Proteomes" id="UP000016935">
    <property type="component" value="Unassembled WGS sequence"/>
</dbReference>
<gene>
    <name evidence="1" type="ORF">SETTUDRAFT_23376</name>
</gene>
<dbReference type="OrthoDB" id="3795309at2759"/>
<dbReference type="GeneID" id="19402661"/>
<keyword evidence="2" id="KW-1185">Reference proteome</keyword>
<proteinExistence type="predicted"/>
<name>R0JLP0_EXST2</name>
<protein>
    <submittedName>
        <fullName evidence="1">Uncharacterized protein</fullName>
    </submittedName>
</protein>